<dbReference type="GO" id="GO:0005509">
    <property type="term" value="F:calcium ion binding"/>
    <property type="evidence" value="ECO:0007669"/>
    <property type="project" value="InterPro"/>
</dbReference>
<keyword evidence="4" id="KW-1185">Reference proteome</keyword>
<evidence type="ECO:0000259" key="2">
    <source>
        <dbReference type="PROSITE" id="PS50222"/>
    </source>
</evidence>
<dbReference type="PANTHER" id="PTHR14015:SF2">
    <property type="entry name" value="OPIOID GROWTH FACTOR RECEPTOR (OGFR) CONSERVED DOMAIN-CONTAINING PROTEIN"/>
    <property type="match status" value="1"/>
</dbReference>
<dbReference type="AlphaFoldDB" id="A0A813FHL2"/>
<dbReference type="SMART" id="SM00054">
    <property type="entry name" value="EFh"/>
    <property type="match status" value="2"/>
</dbReference>
<evidence type="ECO:0000313" key="3">
    <source>
        <dbReference type="EMBL" id="CAE8612859.1"/>
    </source>
</evidence>
<organism evidence="3 4">
    <name type="scientific">Polarella glacialis</name>
    <name type="common">Dinoflagellate</name>
    <dbReference type="NCBI Taxonomy" id="89957"/>
    <lineage>
        <taxon>Eukaryota</taxon>
        <taxon>Sar</taxon>
        <taxon>Alveolata</taxon>
        <taxon>Dinophyceae</taxon>
        <taxon>Suessiales</taxon>
        <taxon>Suessiaceae</taxon>
        <taxon>Polarella</taxon>
    </lineage>
</organism>
<sequence length="437" mass="48942">MAQGSCLNAQRAEISSEADAAAAKKTEAAAARKAENHSEVVAFFRGTGTDVECRTLEQILLWEDVLMEVCHDYIQWLFPSDEPSRFNSDAPLLDEDLQAIFQEDPEMQRNFRRGLTRFIQFLGLVVEEANESAGIESFRIAKAAHFEKRVLMCWRGPSNHNWRRMTRVLRCLGLLNMREEQRALFAALEVVIAESPGLIEDEAILRWRSEVESHISAGFAAAVLESPNLLSSLCRHYFQKYDKNGNGVLEISEALTLAGELNLSLGLPSDVLDEEQLAASFLQFGSAQAEQVSLCSDTFRSWFSEALRATVERSHLPQPVRGKKITESEEFINPSFATALLNSPNMLAGQCSRYFKKYDTNQNGRLELAEAIVLARELHESFGMPAETLDEWQLLSTSDHFRGQEAGLSAQEFPAWFAEALEAAIEKSASRCPPRTV</sequence>
<dbReference type="PROSITE" id="PS50222">
    <property type="entry name" value="EF_HAND_2"/>
    <property type="match status" value="2"/>
</dbReference>
<dbReference type="SUPFAM" id="SSF47473">
    <property type="entry name" value="EF-hand"/>
    <property type="match status" value="1"/>
</dbReference>
<accession>A0A813FHL2</accession>
<dbReference type="InterPro" id="IPR011992">
    <property type="entry name" value="EF-hand-dom_pair"/>
</dbReference>
<evidence type="ECO:0000313" key="4">
    <source>
        <dbReference type="Proteomes" id="UP000654075"/>
    </source>
</evidence>
<comment type="similarity">
    <text evidence="1">Belongs to the opioid growth factor receptor family.</text>
</comment>
<name>A0A813FHL2_POLGL</name>
<dbReference type="GO" id="GO:0140625">
    <property type="term" value="F:opioid growth factor receptor activity"/>
    <property type="evidence" value="ECO:0007669"/>
    <property type="project" value="InterPro"/>
</dbReference>
<comment type="caution">
    <text evidence="3">The sequence shown here is derived from an EMBL/GenBank/DDBJ whole genome shotgun (WGS) entry which is preliminary data.</text>
</comment>
<dbReference type="GO" id="GO:0016020">
    <property type="term" value="C:membrane"/>
    <property type="evidence" value="ECO:0007669"/>
    <property type="project" value="InterPro"/>
</dbReference>
<dbReference type="Pfam" id="PF04664">
    <property type="entry name" value="OGFr_N"/>
    <property type="match status" value="1"/>
</dbReference>
<dbReference type="PANTHER" id="PTHR14015">
    <property type="entry name" value="OPIOID GROWTH FACTOR RECEPTOR OGFR ZETA-TYPE OPIOID RECEPTOR"/>
    <property type="match status" value="1"/>
</dbReference>
<dbReference type="EMBL" id="CAJNNV010025171">
    <property type="protein sequence ID" value="CAE8612859.1"/>
    <property type="molecule type" value="Genomic_DNA"/>
</dbReference>
<dbReference type="InterPro" id="IPR002048">
    <property type="entry name" value="EF_hand_dom"/>
</dbReference>
<reference evidence="3" key="1">
    <citation type="submission" date="2021-02" db="EMBL/GenBank/DDBJ databases">
        <authorList>
            <person name="Dougan E. K."/>
            <person name="Rhodes N."/>
            <person name="Thang M."/>
            <person name="Chan C."/>
        </authorList>
    </citation>
    <scope>NUCLEOTIDE SEQUENCE</scope>
</reference>
<dbReference type="Proteomes" id="UP000654075">
    <property type="component" value="Unassembled WGS sequence"/>
</dbReference>
<dbReference type="Gene3D" id="1.10.238.10">
    <property type="entry name" value="EF-hand"/>
    <property type="match status" value="1"/>
</dbReference>
<feature type="domain" description="EF-hand" evidence="2">
    <location>
        <begin position="229"/>
        <end position="264"/>
    </location>
</feature>
<dbReference type="OrthoDB" id="9030204at2759"/>
<feature type="domain" description="EF-hand" evidence="2">
    <location>
        <begin position="346"/>
        <end position="381"/>
    </location>
</feature>
<proteinExistence type="inferred from homology"/>
<gene>
    <name evidence="3" type="ORF">PGLA1383_LOCUS30647</name>
</gene>
<dbReference type="InterPro" id="IPR006757">
    <property type="entry name" value="OGF_rcpt"/>
</dbReference>
<evidence type="ECO:0000256" key="1">
    <source>
        <dbReference type="ARBA" id="ARBA00010365"/>
    </source>
</evidence>
<protein>
    <recommendedName>
        <fullName evidence="2">EF-hand domain-containing protein</fullName>
    </recommendedName>
</protein>
<dbReference type="InterPro" id="IPR039574">
    <property type="entry name" value="OGFr"/>
</dbReference>